<feature type="domain" description="HPr" evidence="5">
    <location>
        <begin position="5"/>
        <end position="92"/>
    </location>
</feature>
<proteinExistence type="inferred from homology"/>
<organism evidence="6 7">
    <name type="scientific">Roseimaritima ulvae</name>
    <dbReference type="NCBI Taxonomy" id="980254"/>
    <lineage>
        <taxon>Bacteria</taxon>
        <taxon>Pseudomonadati</taxon>
        <taxon>Planctomycetota</taxon>
        <taxon>Planctomycetia</taxon>
        <taxon>Pirellulales</taxon>
        <taxon>Pirellulaceae</taxon>
        <taxon>Roseimaritima</taxon>
    </lineage>
</organism>
<evidence type="ECO:0000256" key="1">
    <source>
        <dbReference type="ARBA" id="ARBA00004496"/>
    </source>
</evidence>
<dbReference type="GO" id="GO:0009401">
    <property type="term" value="P:phosphoenolpyruvate-dependent sugar phosphotransferase system"/>
    <property type="evidence" value="ECO:0007669"/>
    <property type="project" value="UniProtKB-KW"/>
</dbReference>
<evidence type="ECO:0000256" key="3">
    <source>
        <dbReference type="ARBA" id="ARBA00022490"/>
    </source>
</evidence>
<gene>
    <name evidence="6" type="primary">ptsH</name>
    <name evidence="6" type="ORF">UC8_34420</name>
</gene>
<dbReference type="PRINTS" id="PR00107">
    <property type="entry name" value="PHOSPHOCPHPR"/>
</dbReference>
<dbReference type="InterPro" id="IPR000032">
    <property type="entry name" value="HPr-like"/>
</dbReference>
<keyword evidence="3" id="KW-0963">Cytoplasm</keyword>
<comment type="subcellular location">
    <subcellularLocation>
        <location evidence="1">Cytoplasm</location>
    </subcellularLocation>
</comment>
<dbReference type="AlphaFoldDB" id="A0A5B9R4M4"/>
<dbReference type="GO" id="GO:0016740">
    <property type="term" value="F:transferase activity"/>
    <property type="evidence" value="ECO:0007669"/>
    <property type="project" value="UniProtKB-KW"/>
</dbReference>
<keyword evidence="4" id="KW-0598">Phosphotransferase system</keyword>
<dbReference type="Proteomes" id="UP000325286">
    <property type="component" value="Chromosome"/>
</dbReference>
<dbReference type="EMBL" id="CP042914">
    <property type="protein sequence ID" value="QEG41421.1"/>
    <property type="molecule type" value="Genomic_DNA"/>
</dbReference>
<dbReference type="OrthoDB" id="9809047at2"/>
<comment type="similarity">
    <text evidence="2">Belongs to the HPr family.</text>
</comment>
<dbReference type="RefSeq" id="WP_068138246.1">
    <property type="nucleotide sequence ID" value="NZ_CP042914.1"/>
</dbReference>
<dbReference type="Pfam" id="PF00381">
    <property type="entry name" value="PTS-HPr"/>
    <property type="match status" value="1"/>
</dbReference>
<evidence type="ECO:0000256" key="4">
    <source>
        <dbReference type="ARBA" id="ARBA00022683"/>
    </source>
</evidence>
<dbReference type="EC" id="2.7.11.-" evidence="6"/>
<evidence type="ECO:0000313" key="6">
    <source>
        <dbReference type="EMBL" id="QEG41421.1"/>
    </source>
</evidence>
<dbReference type="GO" id="GO:0005737">
    <property type="term" value="C:cytoplasm"/>
    <property type="evidence" value="ECO:0007669"/>
    <property type="project" value="UniProtKB-SubCell"/>
</dbReference>
<name>A0A5B9R4M4_9BACT</name>
<dbReference type="KEGG" id="rul:UC8_34420"/>
<dbReference type="Gene3D" id="3.30.1340.10">
    <property type="entry name" value="HPr-like"/>
    <property type="match status" value="1"/>
</dbReference>
<evidence type="ECO:0000313" key="7">
    <source>
        <dbReference type="Proteomes" id="UP000325286"/>
    </source>
</evidence>
<dbReference type="SUPFAM" id="SSF55594">
    <property type="entry name" value="HPr-like"/>
    <property type="match status" value="1"/>
</dbReference>
<accession>A0A5B9R4M4</accession>
<evidence type="ECO:0000259" key="5">
    <source>
        <dbReference type="PROSITE" id="PS51350"/>
    </source>
</evidence>
<sequence length="95" mass="10120">MSTTPLCFTVIVRNPKGLHLRAINTLVEAAGQFEATILLQKDSEQADCASVFSLMTLGAEQGTELTVTVDGVDAALAAAAIQQLFEDGFYELEEA</sequence>
<protein>
    <submittedName>
        <fullName evidence="6">Phosphocarrier protein HPr</fullName>
        <ecNumber evidence="6">2.7.11.-</ecNumber>
    </submittedName>
</protein>
<reference evidence="6 7" key="1">
    <citation type="submission" date="2019-08" db="EMBL/GenBank/DDBJ databases">
        <title>Deep-cultivation of Planctomycetes and their phenomic and genomic characterization uncovers novel biology.</title>
        <authorList>
            <person name="Wiegand S."/>
            <person name="Jogler M."/>
            <person name="Boedeker C."/>
            <person name="Pinto D."/>
            <person name="Vollmers J."/>
            <person name="Rivas-Marin E."/>
            <person name="Kohn T."/>
            <person name="Peeters S.H."/>
            <person name="Heuer A."/>
            <person name="Rast P."/>
            <person name="Oberbeckmann S."/>
            <person name="Bunk B."/>
            <person name="Jeske O."/>
            <person name="Meyerdierks A."/>
            <person name="Storesund J.E."/>
            <person name="Kallscheuer N."/>
            <person name="Luecker S."/>
            <person name="Lage O.M."/>
            <person name="Pohl T."/>
            <person name="Merkel B.J."/>
            <person name="Hornburger P."/>
            <person name="Mueller R.-W."/>
            <person name="Bruemmer F."/>
            <person name="Labrenz M."/>
            <person name="Spormann A.M."/>
            <person name="Op den Camp H."/>
            <person name="Overmann J."/>
            <person name="Amann R."/>
            <person name="Jetten M.S.M."/>
            <person name="Mascher T."/>
            <person name="Medema M.H."/>
            <person name="Devos D.P."/>
            <person name="Kaster A.-K."/>
            <person name="Ovreas L."/>
            <person name="Rohde M."/>
            <person name="Galperin M.Y."/>
            <person name="Jogler C."/>
        </authorList>
    </citation>
    <scope>NUCLEOTIDE SEQUENCE [LARGE SCALE GENOMIC DNA]</scope>
    <source>
        <strain evidence="6 7">UC8</strain>
    </source>
</reference>
<evidence type="ECO:0000256" key="2">
    <source>
        <dbReference type="ARBA" id="ARBA00010736"/>
    </source>
</evidence>
<dbReference type="PANTHER" id="PTHR33705:SF2">
    <property type="entry name" value="PHOSPHOCARRIER PROTEIN NPR"/>
    <property type="match status" value="1"/>
</dbReference>
<dbReference type="InterPro" id="IPR035895">
    <property type="entry name" value="HPr-like_sf"/>
</dbReference>
<keyword evidence="6" id="KW-0808">Transferase</keyword>
<keyword evidence="7" id="KW-1185">Reference proteome</keyword>
<dbReference type="PANTHER" id="PTHR33705">
    <property type="entry name" value="PHOSPHOCARRIER PROTEIN HPR"/>
    <property type="match status" value="1"/>
</dbReference>
<dbReference type="InterPro" id="IPR050399">
    <property type="entry name" value="HPr"/>
</dbReference>
<dbReference type="PROSITE" id="PS51350">
    <property type="entry name" value="PTS_HPR_DOM"/>
    <property type="match status" value="1"/>
</dbReference>
<dbReference type="NCBIfam" id="TIGR01003">
    <property type="entry name" value="PTS_HPr_family"/>
    <property type="match status" value="1"/>
</dbReference>